<evidence type="ECO:0000256" key="2">
    <source>
        <dbReference type="ARBA" id="ARBA00006178"/>
    </source>
</evidence>
<evidence type="ECO:0000256" key="3">
    <source>
        <dbReference type="ARBA" id="ARBA00017306"/>
    </source>
</evidence>
<dbReference type="InterPro" id="IPR007900">
    <property type="entry name" value="TAF4_C"/>
</dbReference>
<evidence type="ECO:0000256" key="8">
    <source>
        <dbReference type="ARBA" id="ARBA00031747"/>
    </source>
</evidence>
<dbReference type="GO" id="GO:0006352">
    <property type="term" value="P:DNA-templated transcription initiation"/>
    <property type="evidence" value="ECO:0007669"/>
    <property type="project" value="InterPro"/>
</dbReference>
<feature type="compositionally biased region" description="Polar residues" evidence="9">
    <location>
        <begin position="145"/>
        <end position="167"/>
    </location>
</feature>
<feature type="domain" description="Transcription initiation factor TFIID component TAF4 C-terminal" evidence="10">
    <location>
        <begin position="357"/>
        <end position="640"/>
    </location>
</feature>
<keyword evidence="4" id="KW-0805">Transcription regulation</keyword>
<keyword evidence="12" id="KW-1185">Reference proteome</keyword>
<evidence type="ECO:0000313" key="11">
    <source>
        <dbReference type="EMBL" id="KAG4426286.1"/>
    </source>
</evidence>
<evidence type="ECO:0000256" key="1">
    <source>
        <dbReference type="ARBA" id="ARBA00004123"/>
    </source>
</evidence>
<organism evidence="11 12">
    <name type="scientific">Cadophora malorum</name>
    <dbReference type="NCBI Taxonomy" id="108018"/>
    <lineage>
        <taxon>Eukaryota</taxon>
        <taxon>Fungi</taxon>
        <taxon>Dikarya</taxon>
        <taxon>Ascomycota</taxon>
        <taxon>Pezizomycotina</taxon>
        <taxon>Leotiomycetes</taxon>
        <taxon>Helotiales</taxon>
        <taxon>Ploettnerulaceae</taxon>
        <taxon>Cadophora</taxon>
    </lineage>
</organism>
<dbReference type="Pfam" id="PF05236">
    <property type="entry name" value="TAF4"/>
    <property type="match status" value="1"/>
</dbReference>
<name>A0A8H7WKC0_9HELO</name>
<feature type="region of interest" description="Disordered" evidence="9">
    <location>
        <begin position="413"/>
        <end position="452"/>
    </location>
</feature>
<feature type="compositionally biased region" description="Polar residues" evidence="9">
    <location>
        <begin position="123"/>
        <end position="135"/>
    </location>
</feature>
<evidence type="ECO:0000256" key="4">
    <source>
        <dbReference type="ARBA" id="ARBA00023015"/>
    </source>
</evidence>
<feature type="compositionally biased region" description="Low complexity" evidence="9">
    <location>
        <begin position="41"/>
        <end position="76"/>
    </location>
</feature>
<evidence type="ECO:0000256" key="5">
    <source>
        <dbReference type="ARBA" id="ARBA00023163"/>
    </source>
</evidence>
<evidence type="ECO:0000313" key="12">
    <source>
        <dbReference type="Proteomes" id="UP000664132"/>
    </source>
</evidence>
<dbReference type="AlphaFoldDB" id="A0A8H7WKC0"/>
<accession>A0A8H7WKC0</accession>
<feature type="compositionally biased region" description="Polar residues" evidence="9">
    <location>
        <begin position="84"/>
        <end position="93"/>
    </location>
</feature>
<dbReference type="Proteomes" id="UP000664132">
    <property type="component" value="Unassembled WGS sequence"/>
</dbReference>
<proteinExistence type="inferred from homology"/>
<comment type="caution">
    <text evidence="11">The sequence shown here is derived from an EMBL/GenBank/DDBJ whole genome shotgun (WGS) entry which is preliminary data.</text>
</comment>
<comment type="similarity">
    <text evidence="2">Belongs to the TAF4 family.</text>
</comment>
<dbReference type="OrthoDB" id="21060at2759"/>
<evidence type="ECO:0000259" key="10">
    <source>
        <dbReference type="Pfam" id="PF05236"/>
    </source>
</evidence>
<protein>
    <recommendedName>
        <fullName evidence="3">Transcription initiation factor TFIID subunit 4</fullName>
    </recommendedName>
    <alternativeName>
        <fullName evidence="8">TBP-associated factor 4</fullName>
    </alternativeName>
</protein>
<sequence>MAQPQQQYPMPPRSYSPPQNAASPGAQQQFGMPPNKRQRLSPNPSSQPSSPYVQSPYAMSPGASAPSSATASPHFSTVGIPQGVYNTPYSNGHTTPTLTLPQSQPNHQSNQPPNHQTNHQPHFQSSVSFANSLHTSPRPDFGNYGQAQPPTQPHQGQMSQPNQNQGTMGPPSKPVEKPKEDGVDVMDVLGGTGIDLREEEGLQYTFQLYNNSFNSQLSGSQSGNISSGHSFTQFPPGDEASFFGAGPANAAADKVNSSSQDEFNKKIADQAWKNAAANLAASRQRELSNPFLIVQVIQAKMGKIARENGLSLNVDKGGMMGTMKLPENFNQRGVQVQTRVGPENTFLATNGTFLPIDTMLVDQVALMSIATKHRLRGLVEDAVKLAKGRQTGSHGIIPEEWVDAAAPSNADTNVTDGGPRSGWESAVSPHSNPLNRSAAKLPTPISETSKTPTAPIKITNEVVSALRASAVKERDQEEARLRKRLARAAGDGASRQGSIIPGTPGSVAPDSVEKAPTKKEQKKNAAAKVNEAANHAAANTTTAQFLGGGGGLFGKKKKYSWMTGGAPGGGGSGASTPGRINTQGLPGTPGSGPINAPPEKLTVEGARRLGQWREDKERGVGIQIRDWVTVLESDGREKKALQKLYMNLDQSDPK</sequence>
<comment type="subcellular location">
    <subcellularLocation>
        <location evidence="1">Nucleus</location>
    </subcellularLocation>
</comment>
<dbReference type="EMBL" id="JAFJYH010000003">
    <property type="protein sequence ID" value="KAG4426286.1"/>
    <property type="molecule type" value="Genomic_DNA"/>
</dbReference>
<feature type="region of interest" description="Disordered" evidence="9">
    <location>
        <begin position="1"/>
        <end position="181"/>
    </location>
</feature>
<keyword evidence="6" id="KW-0539">Nucleus</keyword>
<evidence type="ECO:0000256" key="9">
    <source>
        <dbReference type="SAM" id="MobiDB-lite"/>
    </source>
</evidence>
<dbReference type="GO" id="GO:0005669">
    <property type="term" value="C:transcription factor TFIID complex"/>
    <property type="evidence" value="ECO:0007669"/>
    <property type="project" value="InterPro"/>
</dbReference>
<feature type="compositionally biased region" description="Low complexity" evidence="9">
    <location>
        <begin position="94"/>
        <end position="122"/>
    </location>
</feature>
<evidence type="ECO:0000256" key="7">
    <source>
        <dbReference type="ARBA" id="ARBA00025346"/>
    </source>
</evidence>
<evidence type="ECO:0000256" key="6">
    <source>
        <dbReference type="ARBA" id="ARBA00023242"/>
    </source>
</evidence>
<keyword evidence="5" id="KW-0804">Transcription</keyword>
<gene>
    <name evidence="11" type="ORF">IFR04_000469</name>
</gene>
<reference evidence="11" key="1">
    <citation type="submission" date="2021-02" db="EMBL/GenBank/DDBJ databases">
        <title>Genome sequence Cadophora malorum strain M34.</title>
        <authorList>
            <person name="Stefanovic E."/>
            <person name="Vu D."/>
            <person name="Scully C."/>
            <person name="Dijksterhuis J."/>
            <person name="Roader J."/>
            <person name="Houbraken J."/>
        </authorList>
    </citation>
    <scope>NUCLEOTIDE SEQUENCE</scope>
    <source>
        <strain evidence="11">M34</strain>
    </source>
</reference>
<feature type="compositionally biased region" description="Polar residues" evidence="9">
    <location>
        <begin position="20"/>
        <end position="30"/>
    </location>
</feature>
<comment type="function">
    <text evidence="7">Functions as a component of the DNA-binding general transcription factor complex TFIID. Binding of TFIID to a promoter (with or without TATA element) is the initial step in pre-initiation complex (PIC) formation. TFIID plays a key role in the regulation of gene expression by RNA polymerase II through different activities such as transcription activator interaction, core promoter recognition and selectivity, TFIIA and TFIIB interaction, chromatin modification (histone acetylation by TAF1), facilitation of DNA opening and initiation of transcription.</text>
</comment>
<feature type="compositionally biased region" description="Basic and acidic residues" evidence="9">
    <location>
        <begin position="511"/>
        <end position="523"/>
    </location>
</feature>
<feature type="region of interest" description="Disordered" evidence="9">
    <location>
        <begin position="487"/>
        <end position="524"/>
    </location>
</feature>